<feature type="domain" description="SAM" evidence="3">
    <location>
        <begin position="803"/>
        <end position="877"/>
    </location>
</feature>
<comment type="caution">
    <text evidence="4">The sequence shown here is derived from an EMBL/GenBank/DDBJ whole genome shotgun (WGS) entry which is preliminary data.</text>
</comment>
<feature type="compositionally biased region" description="Basic and acidic residues" evidence="2">
    <location>
        <begin position="723"/>
        <end position="743"/>
    </location>
</feature>
<evidence type="ECO:0000313" key="5">
    <source>
        <dbReference type="Proteomes" id="UP001165085"/>
    </source>
</evidence>
<feature type="compositionally biased region" description="Pro residues" evidence="2">
    <location>
        <begin position="27"/>
        <end position="37"/>
    </location>
</feature>
<sequence>MDAPIDWSALQQSVDSQTSTYFNRLSPPAPPPPPPPTSYNTTLTIRQPLNDSVIDSNLNQTLNNINENQLNITKELMEMKNSHHSSSLSSSKENASQISSMNTEITSLQKRLRELELELQLNSQRSTLSTQTLEHVNAQTSKHQLWISHADNVIAETSTQLKITNQNMMVLNGNVQGCVSRSEVDGKFSVFKGQNKSVISEMHRSIDDRVNESDKAQEIIATELKGVREKVERGLGYDKGVLRLEESELGGEIMKKVERIIEERVEKALGSVMLARSKESPEGVRKEVEELKETVKALKREGEERAERVERKVESANAAIAALAEQTQNKDEEEEKKHLQQQQKHQQSEEARELKEELKQTQTEMADVQEALQILSEEVEGDRVKAKVGQKTIGTAMVDLKESVDNVRELMEVKDKEVDSMKEEVKNLKEAVKKSDESSGSIKKILLDLEKLEKRIGEGSRAERLREAKIAGQMDKISKSVQKVEAAMDERLEEDSLEMGMLKLKVGDIETNFGGVGGRIRVVEEEITVLKKKVKEVQSNAPKSAPKPAPKPAPPPPPPPLDDSFESDDNESVKIMNVKREMGSVPIKKPQPPPAAAAAAVIEEGDSFDFEGITFEVGVAIPRPIKSSDFDVVETVFSQEASSSSSLLKADDAGKAPRQGDRVKARWKGLRSWFKGVCIAVNDKNVEGGGGVITWDVQYDDGAIDKFMKRDFIMLDEEFYEGDKKAPTKEQPKKAQEPEKVEPPRSPIRRSSSTGAPGAYRRPSSAAKPDLTEIQKAEMEEEAKALEDSTKMAFPSQIFVMRWSAAQVRSWIVNVVKMQDVADKFYEQKMNGSMIMDRTWTPRDMEHDLSHPTEGMNITNAQKRARVSAFIKALRETDRETRKSRIRNYYAIWKGQDEVGNEEEEMANL</sequence>
<dbReference type="Gene3D" id="2.30.30.140">
    <property type="match status" value="1"/>
</dbReference>
<reference evidence="5" key="1">
    <citation type="journal article" date="2023" name="Commun. Biol.">
        <title>Genome analysis of Parmales, the sister group of diatoms, reveals the evolutionary specialization of diatoms from phago-mixotrophs to photoautotrophs.</title>
        <authorList>
            <person name="Ban H."/>
            <person name="Sato S."/>
            <person name="Yoshikawa S."/>
            <person name="Yamada K."/>
            <person name="Nakamura Y."/>
            <person name="Ichinomiya M."/>
            <person name="Sato N."/>
            <person name="Blanc-Mathieu R."/>
            <person name="Endo H."/>
            <person name="Kuwata A."/>
            <person name="Ogata H."/>
        </authorList>
    </citation>
    <scope>NUCLEOTIDE SEQUENCE [LARGE SCALE GENOMIC DNA]</scope>
    <source>
        <strain evidence="5">NIES 3701</strain>
    </source>
</reference>
<feature type="region of interest" description="Disordered" evidence="2">
    <location>
        <begin position="723"/>
        <end position="771"/>
    </location>
</feature>
<feature type="coiled-coil region" evidence="1">
    <location>
        <begin position="98"/>
        <end position="125"/>
    </location>
</feature>
<feature type="region of interest" description="Disordered" evidence="2">
    <location>
        <begin position="643"/>
        <end position="662"/>
    </location>
</feature>
<dbReference type="AlphaFoldDB" id="A0A9W7ENG9"/>
<keyword evidence="5" id="KW-1185">Reference proteome</keyword>
<dbReference type="EMBL" id="BRXY01000298">
    <property type="protein sequence ID" value="GMH84992.1"/>
    <property type="molecule type" value="Genomic_DNA"/>
</dbReference>
<feature type="region of interest" description="Disordered" evidence="2">
    <location>
        <begin position="537"/>
        <end position="568"/>
    </location>
</feature>
<dbReference type="InterPro" id="IPR001660">
    <property type="entry name" value="SAM"/>
</dbReference>
<feature type="region of interest" description="Disordered" evidence="2">
    <location>
        <begin position="326"/>
        <end position="359"/>
    </location>
</feature>
<dbReference type="PANTHER" id="PTHR23330">
    <property type="entry name" value="P300 TRANSCRIPTIONAL COFACTOR JMY-RELATED"/>
    <property type="match status" value="1"/>
</dbReference>
<dbReference type="Proteomes" id="UP001165085">
    <property type="component" value="Unassembled WGS sequence"/>
</dbReference>
<gene>
    <name evidence="4" type="ORF">TrST_g12829</name>
</gene>
<dbReference type="GO" id="GO:0005737">
    <property type="term" value="C:cytoplasm"/>
    <property type="evidence" value="ECO:0007669"/>
    <property type="project" value="TreeGrafter"/>
</dbReference>
<feature type="region of interest" description="Disordered" evidence="2">
    <location>
        <begin position="20"/>
        <end position="41"/>
    </location>
</feature>
<protein>
    <recommendedName>
        <fullName evidence="3">SAM domain-containing protein</fullName>
    </recommendedName>
</protein>
<evidence type="ECO:0000256" key="1">
    <source>
        <dbReference type="SAM" id="Coils"/>
    </source>
</evidence>
<feature type="compositionally biased region" description="Pro residues" evidence="2">
    <location>
        <begin position="545"/>
        <end position="561"/>
    </location>
</feature>
<organism evidence="4 5">
    <name type="scientific">Triparma strigata</name>
    <dbReference type="NCBI Taxonomy" id="1606541"/>
    <lineage>
        <taxon>Eukaryota</taxon>
        <taxon>Sar</taxon>
        <taxon>Stramenopiles</taxon>
        <taxon>Ochrophyta</taxon>
        <taxon>Bolidophyceae</taxon>
        <taxon>Parmales</taxon>
        <taxon>Triparmaceae</taxon>
        <taxon>Triparma</taxon>
    </lineage>
</organism>
<accession>A0A9W7ENG9</accession>
<feature type="compositionally biased region" description="Basic and acidic residues" evidence="2">
    <location>
        <begin position="649"/>
        <end position="662"/>
    </location>
</feature>
<dbReference type="Gene3D" id="1.10.150.50">
    <property type="entry name" value="Transcription Factor, Ets-1"/>
    <property type="match status" value="1"/>
</dbReference>
<dbReference type="PANTHER" id="PTHR23330:SF9">
    <property type="entry name" value="PROLINE-RICH PROTEIN 11"/>
    <property type="match status" value="1"/>
</dbReference>
<keyword evidence="1" id="KW-0175">Coiled coil</keyword>
<dbReference type="PROSITE" id="PS50105">
    <property type="entry name" value="SAM_DOMAIN"/>
    <property type="match status" value="1"/>
</dbReference>
<dbReference type="OrthoDB" id="199676at2759"/>
<dbReference type="CDD" id="cd04508">
    <property type="entry name" value="Tudor_SF"/>
    <property type="match status" value="1"/>
</dbReference>
<evidence type="ECO:0000313" key="4">
    <source>
        <dbReference type="EMBL" id="GMH84992.1"/>
    </source>
</evidence>
<evidence type="ECO:0000256" key="2">
    <source>
        <dbReference type="SAM" id="MobiDB-lite"/>
    </source>
</evidence>
<name>A0A9W7ENG9_9STRA</name>
<feature type="compositionally biased region" description="Basic and acidic residues" evidence="2">
    <location>
        <begin position="346"/>
        <end position="359"/>
    </location>
</feature>
<dbReference type="InterPro" id="IPR013761">
    <property type="entry name" value="SAM/pointed_sf"/>
</dbReference>
<feature type="coiled-coil region" evidence="1">
    <location>
        <begin position="404"/>
        <end position="438"/>
    </location>
</feature>
<proteinExistence type="predicted"/>
<evidence type="ECO:0000259" key="3">
    <source>
        <dbReference type="PROSITE" id="PS50105"/>
    </source>
</evidence>